<evidence type="ECO:0008006" key="2">
    <source>
        <dbReference type="Google" id="ProtNLM"/>
    </source>
</evidence>
<protein>
    <recommendedName>
        <fullName evidence="2">Levan regulatory protein</fullName>
    </recommendedName>
</protein>
<dbReference type="Proteomes" id="UP000028493">
    <property type="component" value="Unassembled WGS sequence"/>
</dbReference>
<dbReference type="AlphaFoldDB" id="A0A077PXR4"/>
<gene>
    <name evidence="1" type="ORF">XBKB1_4340004</name>
</gene>
<evidence type="ECO:0000313" key="1">
    <source>
        <dbReference type="EMBL" id="CDH26008.1"/>
    </source>
</evidence>
<proteinExistence type="predicted"/>
<dbReference type="HOGENOM" id="CLU_177889_3_0_6"/>
<accession>A0A077PXR4</accession>
<dbReference type="EMBL" id="CBSZ010000373">
    <property type="protein sequence ID" value="CDH26008.1"/>
    <property type="molecule type" value="Genomic_DNA"/>
</dbReference>
<reference evidence="1" key="1">
    <citation type="submission" date="2013-07" db="EMBL/GenBank/DDBJ databases">
        <title>Sub-species coevolution in mutualistic symbiosis.</title>
        <authorList>
            <person name="Murfin K."/>
            <person name="Klassen J."/>
            <person name="Lee M."/>
            <person name="Forst S."/>
            <person name="Stock P."/>
            <person name="Goodrich-Blair H."/>
        </authorList>
    </citation>
    <scope>NUCLEOTIDE SEQUENCE [LARGE SCALE GENOMIC DNA]</scope>
    <source>
        <strain evidence="1">Kraussei Becker Underwood</strain>
    </source>
</reference>
<organism evidence="1">
    <name type="scientific">Xenorhabdus bovienii str. kraussei Becker Underwood</name>
    <dbReference type="NCBI Taxonomy" id="1398204"/>
    <lineage>
        <taxon>Bacteria</taxon>
        <taxon>Pseudomonadati</taxon>
        <taxon>Pseudomonadota</taxon>
        <taxon>Gammaproteobacteria</taxon>
        <taxon>Enterobacterales</taxon>
        <taxon>Morganellaceae</taxon>
        <taxon>Xenorhabdus</taxon>
    </lineage>
</organism>
<sequence>MVDFFSESISLERIDLLLRLATKGDCSNDERYQALIWCSELATQLVKQFDENEKSH</sequence>
<comment type="caution">
    <text evidence="1">The sequence shown here is derived from an EMBL/GenBank/DDBJ whole genome shotgun (WGS) entry which is preliminary data.</text>
</comment>
<name>A0A077PXR4_XENBV</name>
<dbReference type="RefSeq" id="WP_155271451.1">
    <property type="nucleotide sequence ID" value="NZ_CAWLXS010000413.1"/>
</dbReference>